<evidence type="ECO:0000313" key="2">
    <source>
        <dbReference type="EMBL" id="OAM42201.1"/>
    </source>
</evidence>
<protein>
    <recommendedName>
        <fullName evidence="4">DUF1963 domain-containing protein</fullName>
    </recommendedName>
</protein>
<accession>A0A1B6VYT0</accession>
<proteinExistence type="predicted"/>
<dbReference type="InterPro" id="IPR035948">
    <property type="entry name" value="YwqG-like_sf"/>
</dbReference>
<sequence length="290" mass="33438">MSKKTKADPKLIRECYQWVKQQFFTQYAAKHYAKADFTTAKTALTESKIGGLPYLPKGDSAPQNADGETLRLLAQINCADLKGLEHFPSAGILQFFILDNWEFGIESGRDGYAVRYHPEIGEHYTEAELAECYQPYTEDDECFPVLQECRLQFELAEQDPVLDYATSDLLCNKYLAAHNIELDYHTKAHLQRAMQHEYENEFGAYDEEDGGEDNHSQCGGYPYFTQEDPRNRDEGLTDYNVLLFQLDSSFDEDGEEIVMIGDMGVMNFFIRQDDLQRRDFSDVLYSWDCC</sequence>
<name>A0A1B6VYT0_9NEIS</name>
<organism evidence="2 3">
    <name type="scientific">Eikenella halliae</name>
    <dbReference type="NCBI Taxonomy" id="1795832"/>
    <lineage>
        <taxon>Bacteria</taxon>
        <taxon>Pseudomonadati</taxon>
        <taxon>Pseudomonadota</taxon>
        <taxon>Betaproteobacteria</taxon>
        <taxon>Neisseriales</taxon>
        <taxon>Neisseriaceae</taxon>
        <taxon>Eikenella</taxon>
    </lineage>
</organism>
<dbReference type="AlphaFoldDB" id="A0A1B6VYT0"/>
<dbReference type="OrthoDB" id="4929513at2"/>
<dbReference type="Pfam" id="PF09234">
    <property type="entry name" value="DUF1963"/>
    <property type="match status" value="1"/>
</dbReference>
<feature type="region of interest" description="Disordered" evidence="1">
    <location>
        <begin position="206"/>
        <end position="230"/>
    </location>
</feature>
<dbReference type="SUPFAM" id="SSF103032">
    <property type="entry name" value="Hypothetical protein YwqG"/>
    <property type="match status" value="1"/>
</dbReference>
<dbReference type="InterPro" id="IPR015315">
    <property type="entry name" value="DUF1963"/>
</dbReference>
<dbReference type="EMBL" id="LXSQ01000019">
    <property type="protein sequence ID" value="OAM42201.1"/>
    <property type="molecule type" value="Genomic_DNA"/>
</dbReference>
<keyword evidence="3" id="KW-1185">Reference proteome</keyword>
<comment type="caution">
    <text evidence="2">The sequence shown here is derived from an EMBL/GenBank/DDBJ whole genome shotgun (WGS) entry which is preliminary data.</text>
</comment>
<dbReference type="RefSeq" id="WP_064089973.1">
    <property type="nucleotide sequence ID" value="NZ_LXSQ01000019.1"/>
</dbReference>
<dbReference type="PANTHER" id="PTHR36436">
    <property type="entry name" value="SLL5081 PROTEIN"/>
    <property type="match status" value="1"/>
</dbReference>
<dbReference type="PANTHER" id="PTHR36436:SF6">
    <property type="entry name" value="SLL5081 PROTEIN"/>
    <property type="match status" value="1"/>
</dbReference>
<evidence type="ECO:0008006" key="4">
    <source>
        <dbReference type="Google" id="ProtNLM"/>
    </source>
</evidence>
<reference evidence="3" key="1">
    <citation type="submission" date="2016-05" db="EMBL/GenBank/DDBJ databases">
        <title>Draft genome of Corynebacterium afermentans subsp. afermentans LCDC 88199T.</title>
        <authorList>
            <person name="Bernier A.-M."/>
            <person name="Bernard K."/>
        </authorList>
    </citation>
    <scope>NUCLEOTIDE SEQUENCE [LARGE SCALE GENOMIC DNA]</scope>
    <source>
        <strain evidence="3">NML130454</strain>
    </source>
</reference>
<dbReference type="Proteomes" id="UP000077726">
    <property type="component" value="Unassembled WGS sequence"/>
</dbReference>
<evidence type="ECO:0000256" key="1">
    <source>
        <dbReference type="SAM" id="MobiDB-lite"/>
    </source>
</evidence>
<evidence type="ECO:0000313" key="3">
    <source>
        <dbReference type="Proteomes" id="UP000077726"/>
    </source>
</evidence>
<dbReference type="Gene3D" id="2.30.320.10">
    <property type="entry name" value="YwqG-like"/>
    <property type="match status" value="1"/>
</dbReference>
<gene>
    <name evidence="2" type="ORF">A7Q00_07565</name>
</gene>